<accession>A0A484L3W4</accession>
<dbReference type="OrthoDB" id="1911032at2759"/>
<protein>
    <recommendedName>
        <fullName evidence="3">Retrotransposon Copia-like N-terminal domain-containing protein</fullName>
    </recommendedName>
</protein>
<name>A0A484L3W4_9ASTE</name>
<evidence type="ECO:0008006" key="3">
    <source>
        <dbReference type="Google" id="ProtNLM"/>
    </source>
</evidence>
<sequence length="583" mass="65099">MAESEITSQSSTQKSPHLAFSVSNVKLHVPIQLSFSQPNYKKWSRLFLLLARRFNLQGYLNGSIAPISDDDDEWFQLDAILQGWILSTITDEVSDLVLSSVSTASALWTVIHDLFHDNKHARAMQLEHQFRTTVKGSTPMATYCQELRNIADWLDDVDAPVSEHQLVLQMLRGLPDDLQAQTSFLQFQDPMPSFLQDIGFPSDVWTYPSLKQKYHTFCILHPYLQVAPKPCIDNSTGHADHKPAVCNPTTVPMNDFKPFGCNNYDLYIAVEKSNIRDNHEISCHFNDGNSDADLIVFEEKSVLDSSCIKNNNECFKIPDLDSSAFTISALNKHPKPEDDISPLKDDKDSNLQCNLHSAIKDISIDMGVPLVDKIFTKNLSCDKNDNLGEDVQKETLSGETTKTEDTKIVDIKPVLSESAKGTYIEDELMEPLGSKCHRTGNAADDCQYSESNKNEPSEVQCRGTVNITENNGGHQTGSELQDMQNSEDKTSANVLMGDQDGFADGNTSFSSVGPMSGLITYSGLVPHPGNISIRSDSSTTSTRSFAFPVLQSEWNSSPVRMSKAERRYRKQRGWRQGLLCCRF</sequence>
<dbReference type="Proteomes" id="UP000595140">
    <property type="component" value="Unassembled WGS sequence"/>
</dbReference>
<gene>
    <name evidence="1" type="ORF">CCAM_LOCUS12778</name>
</gene>
<evidence type="ECO:0000313" key="2">
    <source>
        <dbReference type="Proteomes" id="UP000595140"/>
    </source>
</evidence>
<organism evidence="1 2">
    <name type="scientific">Cuscuta campestris</name>
    <dbReference type="NCBI Taxonomy" id="132261"/>
    <lineage>
        <taxon>Eukaryota</taxon>
        <taxon>Viridiplantae</taxon>
        <taxon>Streptophyta</taxon>
        <taxon>Embryophyta</taxon>
        <taxon>Tracheophyta</taxon>
        <taxon>Spermatophyta</taxon>
        <taxon>Magnoliopsida</taxon>
        <taxon>eudicotyledons</taxon>
        <taxon>Gunneridae</taxon>
        <taxon>Pentapetalae</taxon>
        <taxon>asterids</taxon>
        <taxon>lamiids</taxon>
        <taxon>Solanales</taxon>
        <taxon>Convolvulaceae</taxon>
        <taxon>Cuscuteae</taxon>
        <taxon>Cuscuta</taxon>
        <taxon>Cuscuta subgen. Grammica</taxon>
        <taxon>Cuscuta sect. Cleistogrammica</taxon>
    </lineage>
</organism>
<dbReference type="Pfam" id="PF14223">
    <property type="entry name" value="Retrotran_gag_2"/>
    <property type="match status" value="1"/>
</dbReference>
<evidence type="ECO:0000313" key="1">
    <source>
        <dbReference type="EMBL" id="VFQ71002.1"/>
    </source>
</evidence>
<reference evidence="1 2" key="1">
    <citation type="submission" date="2018-04" db="EMBL/GenBank/DDBJ databases">
        <authorList>
            <person name="Vogel A."/>
        </authorList>
    </citation>
    <scope>NUCLEOTIDE SEQUENCE [LARGE SCALE GENOMIC DNA]</scope>
</reference>
<proteinExistence type="predicted"/>
<dbReference type="InterPro" id="IPR040378">
    <property type="entry name" value="BASL"/>
</dbReference>
<dbReference type="EMBL" id="OOIL02000988">
    <property type="protein sequence ID" value="VFQ71002.1"/>
    <property type="molecule type" value="Genomic_DNA"/>
</dbReference>
<dbReference type="PANTHER" id="PTHR33914">
    <property type="entry name" value="18S PRE-RIBOSOMAL ASSEMBLY PROTEIN GAR2-LIKE PROTEIN"/>
    <property type="match status" value="1"/>
</dbReference>
<dbReference type="GO" id="GO:0009786">
    <property type="term" value="P:regulation of asymmetric cell division"/>
    <property type="evidence" value="ECO:0007669"/>
    <property type="project" value="InterPro"/>
</dbReference>
<dbReference type="AlphaFoldDB" id="A0A484L3W4"/>
<dbReference type="PANTHER" id="PTHR33914:SF2">
    <property type="entry name" value="OS02G0582100 PROTEIN"/>
    <property type="match status" value="1"/>
</dbReference>
<keyword evidence="2" id="KW-1185">Reference proteome</keyword>